<dbReference type="GO" id="GO:0008094">
    <property type="term" value="F:ATP-dependent activity, acting on DNA"/>
    <property type="evidence" value="ECO:0007669"/>
    <property type="project" value="TreeGrafter"/>
</dbReference>
<keyword evidence="1" id="KW-0547">Nucleotide-binding</keyword>
<name>A0A2T4AVW6_TRIHA</name>
<dbReference type="Pfam" id="PF00176">
    <property type="entry name" value="SNF2-rel_dom"/>
    <property type="match status" value="1"/>
</dbReference>
<keyword evidence="8" id="KW-1185">Reference proteome</keyword>
<dbReference type="Gene3D" id="3.40.50.300">
    <property type="entry name" value="P-loop containing nucleotide triphosphate hydrolases"/>
    <property type="match status" value="1"/>
</dbReference>
<feature type="compositionally biased region" description="Pro residues" evidence="5">
    <location>
        <begin position="12"/>
        <end position="36"/>
    </location>
</feature>
<keyword evidence="3" id="KW-0347">Helicase</keyword>
<evidence type="ECO:0000259" key="6">
    <source>
        <dbReference type="SMART" id="SM00487"/>
    </source>
</evidence>
<sequence length="1494" mass="170327">MPARKRQEKAPPKAPPQDPPESPPQDSPESSPPASPKPAKKSAPKSATKSAPKSATKSAPKSATKSGVKAKQDLTVEHFAPLHLQKDLAKWRTDPENTDYSVADTAITTPDTPKDIKKNSEIWKGLGHHDGVHVLHRYTTLPKGGASLAAYNGMSEKTLLNFVDTVVCDIVPEGLVFMAAKFKATTAQQLIEDEEEEEFETPEMHTIFSESRSHVGNLTEEEKEQNRINPDEVIKAYLEDRKVKLYIDQIIRDLTSPIFLPVTASLLGREEGEEVDVVATILAHAVQILLFAPTQWKKDIQYCRTDPDYLSRYPTPDGHGGNCRRVGETFSLEDLNRSITLLYLALYRRTAPGINIHASRIPSARDKFLGYFDPVRQKPMAGIEDDESPQQCAVRQTLAHPLPSTRKLEENDEDSDGSDLEASEIATTSSQLYNANSDSVENDKRIELQTLYLECVSSQQKRFKKDGSDLRDSQPLWQTLEVAHAKIEQSVTTFTSLVDEGQLAEFLDQGIASEAIQQVLSEKPEDEEALRQAITRAFGIEFICNGQPPPENPDIQSICRRFDIEEYPSLKLYPDADIEPLKPHQVADLGFIFAKLETLGHVFFSNEMGLGKTKVFAATIECRARLVESQNKAGKGKPRLYYPTLLVNPVPTIHQTHRELKRNFPGLTIWLYYGSKSDSKRFDGATILQKAEFLTKLRNLDQSDPETGKIVVVTTYPTLHQREVVREEKRFVFLERRQTGAKPKRRAGPSRNRRKAQEEESSGSEDDWMDLEEMVSKKIKKRFDASKRVPRYESEDDPELQKRRHHFLSEDDDIQPDGNIVKYRLRRPAVQEIRWGFLIVDEAHLARRVDSIYNRTFRLLNWRWLMWVTGTPLMSSLQDILSPLHLMWPRFGIDMPLLRNSEIGYLEGLWREDYDPEKEWNVFDSRRKTRGILSRSFIEEHPSKYWGKVKKFLQDGVKIWQLNPFFVERVGREAEWSSAFGKDVISAILRAVSLRRTQRSRLLLPNGEVCFPSADMLPMKIISEELNFDKTRKNLVRKHGRDAAKNMFLMASNTLQEFTASPQGIINPSDREASINFSAYREGVLVAFDFRNLKILYTNVDEIFGRDIPNISKALVSVRDSQPITKSQQQRLFQRANKDDMPMVGVEHLQQLLGFDNNCGLNYVFTRSCLDPDVIAPAERIGWLRWLTASSPMLARIIELCHDYVIKNQKRVVVYIDTPWIQQITYATLLMAGFNTLTVRSSDKPGAKIEAIRLFCDPTSDAQVFVANINIMSTGVNLHTACHIGILATLHFSAKIILQTHGRLNRLGQQHQVIWHNLKVKDTFHDHQERVVLWDRDGASLSYYSLEARKLGIILSAVAKLVMNSERPSVFWTRNNDWVVVGLLELIKDYSMDQMEAWLSYEEGRLRQSLEDKLDRSIRRVKVKEEEQDRKERLNLSVQARQQEPTSLDSFDASLADADELSGELDEDDGGEEFASADEYADMGEDNSMDEEEN</sequence>
<proteinExistence type="predicted"/>
<feature type="compositionally biased region" description="Low complexity" evidence="5">
    <location>
        <begin position="1447"/>
        <end position="1456"/>
    </location>
</feature>
<feature type="region of interest" description="Disordered" evidence="5">
    <location>
        <begin position="1"/>
        <end position="70"/>
    </location>
</feature>
<feature type="compositionally biased region" description="Acidic residues" evidence="5">
    <location>
        <begin position="1457"/>
        <end position="1494"/>
    </location>
</feature>
<dbReference type="Gene3D" id="3.40.50.10810">
    <property type="entry name" value="Tandem AAA-ATPase domain"/>
    <property type="match status" value="2"/>
</dbReference>
<feature type="compositionally biased region" description="Basic residues" evidence="5">
    <location>
        <begin position="742"/>
        <end position="754"/>
    </location>
</feature>
<feature type="compositionally biased region" description="Polar residues" evidence="5">
    <location>
        <begin position="1437"/>
        <end position="1446"/>
    </location>
</feature>
<feature type="region of interest" description="Disordered" evidence="5">
    <location>
        <begin position="736"/>
        <end position="767"/>
    </location>
</feature>
<dbReference type="PANTHER" id="PTHR45626">
    <property type="entry name" value="TRANSCRIPTION TERMINATION FACTOR 2-RELATED"/>
    <property type="match status" value="1"/>
</dbReference>
<feature type="region of interest" description="Disordered" evidence="5">
    <location>
        <begin position="1437"/>
        <end position="1494"/>
    </location>
</feature>
<keyword evidence="4" id="KW-0067">ATP-binding</keyword>
<dbReference type="InterPro" id="IPR050628">
    <property type="entry name" value="SNF2_RAD54_helicase_TF"/>
</dbReference>
<dbReference type="InterPro" id="IPR027417">
    <property type="entry name" value="P-loop_NTPase"/>
</dbReference>
<evidence type="ECO:0000256" key="3">
    <source>
        <dbReference type="ARBA" id="ARBA00022806"/>
    </source>
</evidence>
<feature type="domain" description="Helicase ATP-binding" evidence="6">
    <location>
        <begin position="577"/>
        <end position="904"/>
    </location>
</feature>
<dbReference type="STRING" id="983964.A0A2T4AVW6"/>
<dbReference type="InterPro" id="IPR038718">
    <property type="entry name" value="SNF2-like_sf"/>
</dbReference>
<accession>A0A2T4AVW6</accession>
<feature type="region of interest" description="Disordered" evidence="5">
    <location>
        <begin position="401"/>
        <end position="421"/>
    </location>
</feature>
<organism evidence="7 8">
    <name type="scientific">Trichoderma harzianum CBS 226.95</name>
    <dbReference type="NCBI Taxonomy" id="983964"/>
    <lineage>
        <taxon>Eukaryota</taxon>
        <taxon>Fungi</taxon>
        <taxon>Dikarya</taxon>
        <taxon>Ascomycota</taxon>
        <taxon>Pezizomycotina</taxon>
        <taxon>Sordariomycetes</taxon>
        <taxon>Hypocreomycetidae</taxon>
        <taxon>Hypocreales</taxon>
        <taxon>Hypocreaceae</taxon>
        <taxon>Trichoderma</taxon>
    </lineage>
</organism>
<dbReference type="PANTHER" id="PTHR45626:SF17">
    <property type="entry name" value="HELICASE-LIKE TRANSCRIPTION FACTOR"/>
    <property type="match status" value="1"/>
</dbReference>
<dbReference type="GeneID" id="36629271"/>
<dbReference type="SMART" id="SM00487">
    <property type="entry name" value="DEXDc"/>
    <property type="match status" value="1"/>
</dbReference>
<dbReference type="GO" id="GO:0005634">
    <property type="term" value="C:nucleus"/>
    <property type="evidence" value="ECO:0007669"/>
    <property type="project" value="TreeGrafter"/>
</dbReference>
<dbReference type="InterPro" id="IPR014001">
    <property type="entry name" value="Helicase_ATP-bd"/>
</dbReference>
<feature type="compositionally biased region" description="Low complexity" evidence="5">
    <location>
        <begin position="44"/>
        <end position="66"/>
    </location>
</feature>
<dbReference type="GO" id="GO:0006281">
    <property type="term" value="P:DNA repair"/>
    <property type="evidence" value="ECO:0007669"/>
    <property type="project" value="TreeGrafter"/>
</dbReference>
<dbReference type="GO" id="GO:0004386">
    <property type="term" value="F:helicase activity"/>
    <property type="evidence" value="ECO:0007669"/>
    <property type="project" value="UniProtKB-KW"/>
</dbReference>
<dbReference type="EMBL" id="KZ679675">
    <property type="protein sequence ID" value="PTB61179.1"/>
    <property type="molecule type" value="Genomic_DNA"/>
</dbReference>
<dbReference type="GO" id="GO:0016787">
    <property type="term" value="F:hydrolase activity"/>
    <property type="evidence" value="ECO:0007669"/>
    <property type="project" value="UniProtKB-KW"/>
</dbReference>
<protein>
    <recommendedName>
        <fullName evidence="6">Helicase ATP-binding domain-containing protein</fullName>
    </recommendedName>
</protein>
<dbReference type="InterPro" id="IPR000330">
    <property type="entry name" value="SNF2_N"/>
</dbReference>
<dbReference type="Proteomes" id="UP000241690">
    <property type="component" value="Unassembled WGS sequence"/>
</dbReference>
<dbReference type="SUPFAM" id="SSF52540">
    <property type="entry name" value="P-loop containing nucleoside triphosphate hydrolases"/>
    <property type="match status" value="2"/>
</dbReference>
<evidence type="ECO:0000313" key="8">
    <source>
        <dbReference type="Proteomes" id="UP000241690"/>
    </source>
</evidence>
<evidence type="ECO:0000256" key="4">
    <source>
        <dbReference type="ARBA" id="ARBA00022840"/>
    </source>
</evidence>
<gene>
    <name evidence="7" type="ORF">M431DRAFT_527131</name>
</gene>
<dbReference type="GO" id="GO:0005524">
    <property type="term" value="F:ATP binding"/>
    <property type="evidence" value="ECO:0007669"/>
    <property type="project" value="UniProtKB-KW"/>
</dbReference>
<reference evidence="7 8" key="1">
    <citation type="submission" date="2016-07" db="EMBL/GenBank/DDBJ databases">
        <title>Multiple horizontal gene transfer events from other fungi enriched the ability of initially mycotrophic Trichoderma (Ascomycota) to feed on dead plant biomass.</title>
        <authorList>
            <consortium name="DOE Joint Genome Institute"/>
            <person name="Aerts A."/>
            <person name="Atanasova L."/>
            <person name="Chenthamara K."/>
            <person name="Zhang J."/>
            <person name="Grujic M."/>
            <person name="Henrissat B."/>
            <person name="Kuo A."/>
            <person name="Salamov A."/>
            <person name="Lipzen A."/>
            <person name="Labutti K."/>
            <person name="Barry K."/>
            <person name="Miao Y."/>
            <person name="Rahimi M.J."/>
            <person name="Shen Q."/>
            <person name="Grigoriev I.V."/>
            <person name="Kubicek C.P."/>
            <person name="Druzhinina I.S."/>
        </authorList>
    </citation>
    <scope>NUCLEOTIDE SEQUENCE [LARGE SCALE GENOMIC DNA]</scope>
    <source>
        <strain evidence="7 8">CBS 226.95</strain>
    </source>
</reference>
<evidence type="ECO:0000256" key="5">
    <source>
        <dbReference type="SAM" id="MobiDB-lite"/>
    </source>
</evidence>
<dbReference type="RefSeq" id="XP_024780856.1">
    <property type="nucleotide sequence ID" value="XM_024920702.1"/>
</dbReference>
<evidence type="ECO:0000256" key="1">
    <source>
        <dbReference type="ARBA" id="ARBA00022741"/>
    </source>
</evidence>
<keyword evidence="2" id="KW-0378">Hydrolase</keyword>
<feature type="region of interest" description="Disordered" evidence="5">
    <location>
        <begin position="787"/>
        <end position="808"/>
    </location>
</feature>
<evidence type="ECO:0000313" key="7">
    <source>
        <dbReference type="EMBL" id="PTB61179.1"/>
    </source>
</evidence>
<feature type="compositionally biased region" description="Acidic residues" evidence="5">
    <location>
        <begin position="410"/>
        <end position="421"/>
    </location>
</feature>
<evidence type="ECO:0000256" key="2">
    <source>
        <dbReference type="ARBA" id="ARBA00022801"/>
    </source>
</evidence>